<comment type="subcellular location">
    <subcellularLocation>
        <location evidence="1">Membrane</location>
        <topology evidence="1">Single-pass membrane protein</topology>
    </subcellularLocation>
</comment>
<keyword evidence="7" id="KW-1185">Reference proteome</keyword>
<accession>A0ABU9T0J5</accession>
<dbReference type="EMBL" id="JBBMQS010000013">
    <property type="protein sequence ID" value="MEM5499340.1"/>
    <property type="molecule type" value="Genomic_DNA"/>
</dbReference>
<comment type="caution">
    <text evidence="6">The sequence shown here is derived from an EMBL/GenBank/DDBJ whole genome shotgun (WGS) entry which is preliminary data.</text>
</comment>
<dbReference type="PANTHER" id="PTHR36985:SF1">
    <property type="entry name" value="TRANSLOCATION AND ASSEMBLY MODULE SUBUNIT TAMB"/>
    <property type="match status" value="1"/>
</dbReference>
<gene>
    <name evidence="6" type="ORF">WNY77_18150</name>
</gene>
<evidence type="ECO:0000256" key="2">
    <source>
        <dbReference type="ARBA" id="ARBA00022692"/>
    </source>
</evidence>
<keyword evidence="2" id="KW-0812">Transmembrane</keyword>
<keyword evidence="3" id="KW-1133">Transmembrane helix</keyword>
<name>A0ABU9T0J5_9ALTE</name>
<dbReference type="RefSeq" id="WP_342882503.1">
    <property type="nucleotide sequence ID" value="NZ_JBBMQS010000013.1"/>
</dbReference>
<evidence type="ECO:0000256" key="3">
    <source>
        <dbReference type="ARBA" id="ARBA00022989"/>
    </source>
</evidence>
<evidence type="ECO:0000313" key="6">
    <source>
        <dbReference type="EMBL" id="MEM5499340.1"/>
    </source>
</evidence>
<organism evidence="6 7">
    <name type="scientific">Paraglaciecola mesophila</name>
    <dbReference type="NCBI Taxonomy" id="197222"/>
    <lineage>
        <taxon>Bacteria</taxon>
        <taxon>Pseudomonadati</taxon>
        <taxon>Pseudomonadota</taxon>
        <taxon>Gammaproteobacteria</taxon>
        <taxon>Alteromonadales</taxon>
        <taxon>Alteromonadaceae</taxon>
        <taxon>Paraglaciecola</taxon>
    </lineage>
</organism>
<evidence type="ECO:0000259" key="5">
    <source>
        <dbReference type="Pfam" id="PF04357"/>
    </source>
</evidence>
<protein>
    <submittedName>
        <fullName evidence="6">Translocation/assembly module TamB domain-containing protein</fullName>
    </submittedName>
</protein>
<evidence type="ECO:0000313" key="7">
    <source>
        <dbReference type="Proteomes" id="UP001461163"/>
    </source>
</evidence>
<evidence type="ECO:0000256" key="4">
    <source>
        <dbReference type="ARBA" id="ARBA00023136"/>
    </source>
</evidence>
<sequence length="1259" mass="135459">MRLLKYLGIFLCVLVLLIALIASPWGTRGVLSIADSSVDGLDIDYDSGSLLSELSLKRLAFSTPDLSLQIKKLAIDVNWSCVATMQACLSELRAQSIGVNVTPSESPEPESTEPLGRITLPLPVSVDNLDVRNIRIDVVDTVGVTIQSVSSELSMFRTLRIDHLALNGVRVELPEASPEAKSTADQPLDLQAIANWQYTPISLPAIVFPIVMRGNNLALDDLVVSQGKAPLIDITKLRATIDITSKLLTVKKFQLSSSFGEADLTATLGKQWQHQATLLFNTAINSPYPIDAKLNLKGNLQRSELRLSTTGLVDLTASASADLQSKQLPLALDVNWQPVEWPIKQPQVLIEKGQLTLSGDINQYKLALDTALKGASVPQSTLTLHAAGNNRQVQLTQLAIDTLGGQIQASGNIALDTLAKWQSQLQFTDIQPQRFWPELDANIRGKLSLNGQYDGQNVMAQMRELVASGKWLDYQLSASGEANFDSQEGIEIPELLVKTGDNQIIVVGSLEAFEDVQAQLTVDAQDLSQLYPSFAGRAQLDAQIDGTISAPEVNFNGSADNIDLPDMRIAQLATKGQVIWDAQKQANIELQLSDSVISQQKIANLNVALNGDAQDHQLSLSLNSNMADVVTKLHGSLSDSHWDGALDVLTFALDAGQFGLDEEGPSISANWSTDEYRIAPFCLSDNDAHVCIHLAEYAASGAQFDVAIEDLPLAPLLSANLAQLQKIDTNAKVNLVAKGEWDTKSLPIIAANISLTPSTWTVEGASIPLELDVLNMRVNTIIDEVGAKTAGKNDPPQHVVTQLTLQSKQLGEVQSNVDLQLNDQDKPLSGQLTLSNITLGAAAQFVPQLTELAGRIDGQIELGGNLTAPLIKGEVTLVEGAVAGSMLPSRINQVEQVITFTGQAATLSGPFQLGNGEGQIDGEFSWQDTPSAKVNVKGNEMEIDYQNIVRAKLSPDINVQFGEAGLSVKGEVTLPYARIKVRELPPSALSPSSDVVLVNHEQVVKENNLPLDLSLQINIDPDKNNDVKVDAFGLTSDLEGALLLTQAGEVLNANGELNLVNGRYQAYGQDLVIREGEIQFSGPIDSPYLAVEAIRDPNKTADDVIAGLRIQGSASEPQVSVFSDPSMEQPEALSYLLRGTAINSTDESSSDGALASALIGFGLGKSENKVTNIGRKLGVEDLALNTSGTGDETKLSVSGYIAPGVQIRYGVGVFDSVSEVALRYQLLPKLYLEAVSSLNSELNLYYQFTLDDKEEPKPE</sequence>
<dbReference type="InterPro" id="IPR007452">
    <property type="entry name" value="TamB_C"/>
</dbReference>
<dbReference type="Proteomes" id="UP001461163">
    <property type="component" value="Unassembled WGS sequence"/>
</dbReference>
<reference evidence="6 7" key="1">
    <citation type="submission" date="2024-03" db="EMBL/GenBank/DDBJ databases">
        <title>Community enrichment and isolation of bacterial strains for fucoidan degradation.</title>
        <authorList>
            <person name="Sichert A."/>
        </authorList>
    </citation>
    <scope>NUCLEOTIDE SEQUENCE [LARGE SCALE GENOMIC DNA]</scope>
    <source>
        <strain evidence="6 7">AS12</strain>
    </source>
</reference>
<feature type="domain" description="Translocation and assembly module TamB C-terminal" evidence="5">
    <location>
        <begin position="914"/>
        <end position="1248"/>
    </location>
</feature>
<keyword evidence="4" id="KW-0472">Membrane</keyword>
<dbReference type="Pfam" id="PF04357">
    <property type="entry name" value="TamB"/>
    <property type="match status" value="1"/>
</dbReference>
<proteinExistence type="predicted"/>
<evidence type="ECO:0000256" key="1">
    <source>
        <dbReference type="ARBA" id="ARBA00004167"/>
    </source>
</evidence>
<dbReference type="PANTHER" id="PTHR36985">
    <property type="entry name" value="TRANSLOCATION AND ASSEMBLY MODULE SUBUNIT TAMB"/>
    <property type="match status" value="1"/>
</dbReference>